<dbReference type="Proteomes" id="UP000199607">
    <property type="component" value="Unassembled WGS sequence"/>
</dbReference>
<feature type="transmembrane region" description="Helical" evidence="1">
    <location>
        <begin position="45"/>
        <end position="69"/>
    </location>
</feature>
<proteinExistence type="predicted"/>
<dbReference type="AlphaFoldDB" id="A0A1I4B4Q7"/>
<protein>
    <recommendedName>
        <fullName evidence="2">DUF8147 domain-containing protein</fullName>
    </recommendedName>
</protein>
<evidence type="ECO:0000256" key="1">
    <source>
        <dbReference type="SAM" id="Phobius"/>
    </source>
</evidence>
<keyword evidence="1" id="KW-0472">Membrane</keyword>
<reference evidence="4" key="1">
    <citation type="submission" date="2016-10" db="EMBL/GenBank/DDBJ databases">
        <authorList>
            <person name="Varghese N."/>
            <person name="Submissions S."/>
        </authorList>
    </citation>
    <scope>NUCLEOTIDE SEQUENCE [LARGE SCALE GENOMIC DNA]</scope>
    <source>
        <strain evidence="4">CGMCC 1.7738</strain>
    </source>
</reference>
<evidence type="ECO:0000313" key="4">
    <source>
        <dbReference type="Proteomes" id="UP000199607"/>
    </source>
</evidence>
<sequence>MLLGYLSSDMTSTTRAPAVAALLGLVTLFVVGFGVTALLDPYVWPSLLVGIPAGVVTGVLVTVVSYWFLSRRQRSAASQQDD</sequence>
<name>A0A1I4B4Q7_9EURY</name>
<dbReference type="EMBL" id="FOTC01000001">
    <property type="protein sequence ID" value="SFK63533.1"/>
    <property type="molecule type" value="Genomic_DNA"/>
</dbReference>
<feature type="transmembrane region" description="Helical" evidence="1">
    <location>
        <begin position="20"/>
        <end position="39"/>
    </location>
</feature>
<gene>
    <name evidence="3" type="ORF">SAMN04487950_0296</name>
</gene>
<organism evidence="3 4">
    <name type="scientific">Halogranum rubrum</name>
    <dbReference type="NCBI Taxonomy" id="553466"/>
    <lineage>
        <taxon>Archaea</taxon>
        <taxon>Methanobacteriati</taxon>
        <taxon>Methanobacteriota</taxon>
        <taxon>Stenosarchaea group</taxon>
        <taxon>Halobacteria</taxon>
        <taxon>Halobacteriales</taxon>
        <taxon>Haloferacaceae</taxon>
    </lineage>
</organism>
<dbReference type="Pfam" id="PF26472">
    <property type="entry name" value="DUF8147"/>
    <property type="match status" value="1"/>
</dbReference>
<keyword evidence="4" id="KW-1185">Reference proteome</keyword>
<keyword evidence="1" id="KW-0812">Transmembrane</keyword>
<evidence type="ECO:0000259" key="2">
    <source>
        <dbReference type="Pfam" id="PF26472"/>
    </source>
</evidence>
<feature type="domain" description="DUF8147" evidence="2">
    <location>
        <begin position="14"/>
        <end position="77"/>
    </location>
</feature>
<keyword evidence="1" id="KW-1133">Transmembrane helix</keyword>
<dbReference type="STRING" id="553466.SAMN04487950_0296"/>
<accession>A0A1I4B4Q7</accession>
<evidence type="ECO:0000313" key="3">
    <source>
        <dbReference type="EMBL" id="SFK63533.1"/>
    </source>
</evidence>
<dbReference type="InterPro" id="IPR058460">
    <property type="entry name" value="DUF8147"/>
</dbReference>